<comment type="similarity">
    <text evidence="1">Belongs to the ankyrin SOCS box (ASB) family.</text>
</comment>
<dbReference type="OMA" id="HISAAYH"/>
<dbReference type="PROSITE" id="PS50088">
    <property type="entry name" value="ANK_REPEAT"/>
    <property type="match status" value="4"/>
</dbReference>
<dbReference type="eggNOG" id="KOG0504">
    <property type="taxonomic scope" value="Eukaryota"/>
</dbReference>
<evidence type="ECO:0000259" key="5">
    <source>
        <dbReference type="PROSITE" id="PS50225"/>
    </source>
</evidence>
<dbReference type="SUPFAM" id="SSF158235">
    <property type="entry name" value="SOCS box-like"/>
    <property type="match status" value="1"/>
</dbReference>
<proteinExistence type="inferred from homology"/>
<dbReference type="InterPro" id="IPR051573">
    <property type="entry name" value="Ankyrin-SOCS_box_domain"/>
</dbReference>
<keyword evidence="3 4" id="KW-0040">ANK repeat</keyword>
<dbReference type="PROSITE" id="PS50225">
    <property type="entry name" value="SOCS"/>
    <property type="match status" value="1"/>
</dbReference>
<dbReference type="PhylomeDB" id="T1IVR9"/>
<accession>T1IVR9</accession>
<protein>
    <recommendedName>
        <fullName evidence="5">SOCS box domain-containing protein</fullName>
    </recommendedName>
</protein>
<dbReference type="HOGENOM" id="CLU_919306_0_0_1"/>
<evidence type="ECO:0000256" key="2">
    <source>
        <dbReference type="ARBA" id="ARBA00022737"/>
    </source>
</evidence>
<reference evidence="6" key="2">
    <citation type="submission" date="2015-02" db="UniProtKB">
        <authorList>
            <consortium name="EnsemblMetazoa"/>
        </authorList>
    </citation>
    <scope>IDENTIFICATION</scope>
</reference>
<evidence type="ECO:0000313" key="6">
    <source>
        <dbReference type="EnsemblMetazoa" id="SMAR005270-PA"/>
    </source>
</evidence>
<dbReference type="Pfam" id="PF07525">
    <property type="entry name" value="SOCS_box"/>
    <property type="match status" value="1"/>
</dbReference>
<evidence type="ECO:0000256" key="3">
    <source>
        <dbReference type="ARBA" id="ARBA00023043"/>
    </source>
</evidence>
<dbReference type="GO" id="GO:0016567">
    <property type="term" value="P:protein ubiquitination"/>
    <property type="evidence" value="ECO:0007669"/>
    <property type="project" value="TreeGrafter"/>
</dbReference>
<feature type="repeat" description="ANK" evidence="4">
    <location>
        <begin position="120"/>
        <end position="152"/>
    </location>
</feature>
<dbReference type="SMART" id="SM00969">
    <property type="entry name" value="SOCS_box"/>
    <property type="match status" value="1"/>
</dbReference>
<feature type="repeat" description="ANK" evidence="4">
    <location>
        <begin position="87"/>
        <end position="119"/>
    </location>
</feature>
<keyword evidence="2" id="KW-0677">Repeat</keyword>
<reference evidence="7" key="1">
    <citation type="submission" date="2011-05" db="EMBL/GenBank/DDBJ databases">
        <authorList>
            <person name="Richards S.R."/>
            <person name="Qu J."/>
            <person name="Jiang H."/>
            <person name="Jhangiani S.N."/>
            <person name="Agravi P."/>
            <person name="Goodspeed R."/>
            <person name="Gross S."/>
            <person name="Mandapat C."/>
            <person name="Jackson L."/>
            <person name="Mathew T."/>
            <person name="Pu L."/>
            <person name="Thornton R."/>
            <person name="Saada N."/>
            <person name="Wilczek-Boney K.B."/>
            <person name="Lee S."/>
            <person name="Kovar C."/>
            <person name="Wu Y."/>
            <person name="Scherer S.E."/>
            <person name="Worley K.C."/>
            <person name="Muzny D.M."/>
            <person name="Gibbs R."/>
        </authorList>
    </citation>
    <scope>NUCLEOTIDE SEQUENCE</scope>
    <source>
        <strain evidence="7">Brora</strain>
    </source>
</reference>
<dbReference type="GO" id="GO:0045732">
    <property type="term" value="P:positive regulation of protein catabolic process"/>
    <property type="evidence" value="ECO:0007669"/>
    <property type="project" value="TreeGrafter"/>
</dbReference>
<dbReference type="InterPro" id="IPR002110">
    <property type="entry name" value="Ankyrin_rpt"/>
</dbReference>
<dbReference type="PANTHER" id="PTHR24136:SF15">
    <property type="entry name" value="ANK_REP_REGION DOMAIN-CONTAINING PROTEIN"/>
    <property type="match status" value="1"/>
</dbReference>
<dbReference type="Proteomes" id="UP000014500">
    <property type="component" value="Unassembled WGS sequence"/>
</dbReference>
<dbReference type="Gene3D" id="1.25.40.20">
    <property type="entry name" value="Ankyrin repeat-containing domain"/>
    <property type="match status" value="1"/>
</dbReference>
<dbReference type="PRINTS" id="PR01415">
    <property type="entry name" value="ANKYRIN"/>
</dbReference>
<dbReference type="Pfam" id="PF12796">
    <property type="entry name" value="Ank_2"/>
    <property type="match status" value="2"/>
</dbReference>
<dbReference type="STRING" id="126957.T1IVR9"/>
<dbReference type="SMART" id="SM00248">
    <property type="entry name" value="ANK"/>
    <property type="match status" value="5"/>
</dbReference>
<feature type="domain" description="SOCS box" evidence="5">
    <location>
        <begin position="235"/>
        <end position="298"/>
    </location>
</feature>
<evidence type="ECO:0000313" key="7">
    <source>
        <dbReference type="Proteomes" id="UP000014500"/>
    </source>
</evidence>
<feature type="repeat" description="ANK" evidence="4">
    <location>
        <begin position="54"/>
        <end position="86"/>
    </location>
</feature>
<evidence type="ECO:0000256" key="1">
    <source>
        <dbReference type="ARBA" id="ARBA00005949"/>
    </source>
</evidence>
<dbReference type="GO" id="GO:0035556">
    <property type="term" value="P:intracellular signal transduction"/>
    <property type="evidence" value="ECO:0007669"/>
    <property type="project" value="InterPro"/>
</dbReference>
<evidence type="ECO:0000256" key="4">
    <source>
        <dbReference type="PROSITE-ProRule" id="PRU00023"/>
    </source>
</evidence>
<dbReference type="CDD" id="cd03716">
    <property type="entry name" value="SOCS_ASB_like"/>
    <property type="match status" value="1"/>
</dbReference>
<dbReference type="EMBL" id="JH431593">
    <property type="status" value="NOT_ANNOTATED_CDS"/>
    <property type="molecule type" value="Genomic_DNA"/>
</dbReference>
<dbReference type="PROSITE" id="PS50297">
    <property type="entry name" value="ANK_REP_REGION"/>
    <property type="match status" value="2"/>
</dbReference>
<keyword evidence="7" id="KW-1185">Reference proteome</keyword>
<name>T1IVR9_STRMM</name>
<dbReference type="SUPFAM" id="SSF48403">
    <property type="entry name" value="Ankyrin repeat"/>
    <property type="match status" value="1"/>
</dbReference>
<dbReference type="AlphaFoldDB" id="T1IVR9"/>
<feature type="repeat" description="ANK" evidence="4">
    <location>
        <begin position="160"/>
        <end position="189"/>
    </location>
</feature>
<dbReference type="PANTHER" id="PTHR24136">
    <property type="entry name" value="SOWAH (DROSOPHILA) HOMOLOG"/>
    <property type="match status" value="1"/>
</dbReference>
<dbReference type="EnsemblMetazoa" id="SMAR005270-RA">
    <property type="protein sequence ID" value="SMAR005270-PA"/>
    <property type="gene ID" value="SMAR005270"/>
</dbReference>
<dbReference type="InterPro" id="IPR036770">
    <property type="entry name" value="Ankyrin_rpt-contain_sf"/>
</dbReference>
<dbReference type="Gene3D" id="1.10.750.20">
    <property type="entry name" value="SOCS box"/>
    <property type="match status" value="1"/>
</dbReference>
<dbReference type="InterPro" id="IPR036036">
    <property type="entry name" value="SOCS_box-like_dom_sf"/>
</dbReference>
<sequence length="299" mass="33314">MVTLGELSCFVADPDECDSIKLHQAAVNGNIVILQELLKDEENVKNIDMRSPPFGTTPLRLAATSGEVECAKLLLDNGADVNATDFKAQTPLFLAIKNNQIECADLLLQYGANPNGDDRNSTTPLYTASQLGLAIAVELLIKYGALTEINHRLVCGLPGSPLHIAIVYKHLSCFRTLLLGGAEPNMENLRPMLPQAIISRLSFPHTMTRHQCSKEFVYLFRIFGGNLWQRDGNNQLATELENNETNAYIAELMSRPLSLTNHCRIAIRRFLTRQRLIFIPNLPLPSSLLAFLQYKELKI</sequence>
<dbReference type="InterPro" id="IPR001496">
    <property type="entry name" value="SOCS_box"/>
</dbReference>
<organism evidence="6 7">
    <name type="scientific">Strigamia maritima</name>
    <name type="common">European centipede</name>
    <name type="synonym">Geophilus maritimus</name>
    <dbReference type="NCBI Taxonomy" id="126957"/>
    <lineage>
        <taxon>Eukaryota</taxon>
        <taxon>Metazoa</taxon>
        <taxon>Ecdysozoa</taxon>
        <taxon>Arthropoda</taxon>
        <taxon>Myriapoda</taxon>
        <taxon>Chilopoda</taxon>
        <taxon>Pleurostigmophora</taxon>
        <taxon>Geophilomorpha</taxon>
        <taxon>Linotaeniidae</taxon>
        <taxon>Strigamia</taxon>
    </lineage>
</organism>